<feature type="region of interest" description="Disordered" evidence="4">
    <location>
        <begin position="790"/>
        <end position="835"/>
    </location>
</feature>
<dbReference type="Proteomes" id="UP000008141">
    <property type="component" value="Unassembled WGS sequence"/>
</dbReference>
<gene>
    <name evidence="6" type="ORF">CHLNCDRAFT_140338</name>
</gene>
<proteinExistence type="predicted"/>
<dbReference type="Gene3D" id="1.10.8.60">
    <property type="match status" value="2"/>
</dbReference>
<reference evidence="6 7" key="1">
    <citation type="journal article" date="2010" name="Plant Cell">
        <title>The Chlorella variabilis NC64A genome reveals adaptation to photosymbiosis, coevolution with viruses, and cryptic sex.</title>
        <authorList>
            <person name="Blanc G."/>
            <person name="Duncan G."/>
            <person name="Agarkova I."/>
            <person name="Borodovsky M."/>
            <person name="Gurnon J."/>
            <person name="Kuo A."/>
            <person name="Lindquist E."/>
            <person name="Lucas S."/>
            <person name="Pangilinan J."/>
            <person name="Polle J."/>
            <person name="Salamov A."/>
            <person name="Terry A."/>
            <person name="Yamada T."/>
            <person name="Dunigan D.D."/>
            <person name="Grigoriev I.V."/>
            <person name="Claverie J.M."/>
            <person name="Van Etten J.L."/>
        </authorList>
    </citation>
    <scope>NUCLEOTIDE SEQUENCE [LARGE SCALE GENOMIC DNA]</scope>
    <source>
        <strain evidence="6 7">NC64A</strain>
    </source>
</reference>
<dbReference type="KEGG" id="cvr:CHLNCDRAFT_140338"/>
<dbReference type="FunFam" id="3.40.50.300:FF:000018">
    <property type="entry name" value="Cell division control 48"/>
    <property type="match status" value="1"/>
</dbReference>
<dbReference type="InParanoid" id="E1Z6T4"/>
<organism evidence="7">
    <name type="scientific">Chlorella variabilis</name>
    <name type="common">Green alga</name>
    <dbReference type="NCBI Taxonomy" id="554065"/>
    <lineage>
        <taxon>Eukaryota</taxon>
        <taxon>Viridiplantae</taxon>
        <taxon>Chlorophyta</taxon>
        <taxon>core chlorophytes</taxon>
        <taxon>Trebouxiophyceae</taxon>
        <taxon>Chlorellales</taxon>
        <taxon>Chlorellaceae</taxon>
        <taxon>Chlorella clade</taxon>
        <taxon>Chlorella</taxon>
    </lineage>
</organism>
<dbReference type="InterPro" id="IPR003959">
    <property type="entry name" value="ATPase_AAA_core"/>
</dbReference>
<sequence length="881" mass="90494">MVPVVTEQTSWWSGTSWFEGGGIAAPPGSPTTAHVELPAAAAAVQPTDGGMVAVGGAKAQSRFNGKTAIPLGSCVPLSSAALAPPASVPQQQRPQQPASTTLSLPAAPAARHGAWGRQAVGHTIDGSVPASASGGVLMGEHVSRWRYDWHHHSWVLKGAQAADATQLLPGGSTEKHQLAARRWGEGRDALGAAASRQQPAGGAGLAPAVAAAAAAAAASPAAAPAKRPRLRAALLSGDPSDAGFEAVGGLQRQKEALMAAVAYPLAHPRLFSALGASAARGVLLHGPPGSGKTHLVRALAAEARLPLVVLNGGEAVGEDAEQKLRRAFSAAKSQQPCILFLDEADALAPCRQRSASEHERAATARLLAAVDELRGGRCRVALVAATSRRQALDAALRRAGRLDSEVALGALDAAERLAVLRCCCAQVPLDAGVALGALAARLRGYVAADVAAVCAEAAMVCAVEAVRGAEVAGRLAAVERPEFLAGLRVTAAHFDGAVRRAGPAVLRGLAPEVPDTRFEDVGGLQEVKEALRELVELPLSHGALLRAYGLPPPRGALLYGPPGCGKTLLAQAAASRCGANFLSVRGPELLQKWLGESEAAVRSLFETARQAAPCLIFFDEIDSIAGRRGGGGGGAAAGEAAAARVLNQLLVELDGLADRGGVFLLAATNRPEALDPALLRPGRLDRLLRVPLPDAAARASILASRLARCPLGADVDLAELAGEATRGMSGADLAEVCRRAGTAAIRELVAAERSWAQQQEAAAGGAAAQPPPQAPPLRQRHLVEALAGMRRSVSAGESERHARIERRLREGSLTEEEAQEEGPGGGGGQQRERQAVLRRVMQQAVQGGVQRQVGALQERVRQLEAALRGAGLAVPPPPAAP</sequence>
<feature type="domain" description="AAA+ ATPase" evidence="5">
    <location>
        <begin position="552"/>
        <end position="694"/>
    </location>
</feature>
<dbReference type="GO" id="GO:0005524">
    <property type="term" value="F:ATP binding"/>
    <property type="evidence" value="ECO:0007669"/>
    <property type="project" value="UniProtKB-KW"/>
</dbReference>
<keyword evidence="7" id="KW-1185">Reference proteome</keyword>
<evidence type="ECO:0000256" key="2">
    <source>
        <dbReference type="ARBA" id="ARBA00022741"/>
    </source>
</evidence>
<keyword evidence="1" id="KW-0677">Repeat</keyword>
<dbReference type="EMBL" id="GL433837">
    <property type="protein sequence ID" value="EFN58405.1"/>
    <property type="molecule type" value="Genomic_DNA"/>
</dbReference>
<evidence type="ECO:0000259" key="5">
    <source>
        <dbReference type="SMART" id="SM00382"/>
    </source>
</evidence>
<feature type="compositionally biased region" description="Polar residues" evidence="4">
    <location>
        <begin position="93"/>
        <end position="103"/>
    </location>
</feature>
<evidence type="ECO:0000256" key="1">
    <source>
        <dbReference type="ARBA" id="ARBA00022737"/>
    </source>
</evidence>
<dbReference type="PROSITE" id="PS00674">
    <property type="entry name" value="AAA"/>
    <property type="match status" value="2"/>
</dbReference>
<evidence type="ECO:0000256" key="4">
    <source>
        <dbReference type="SAM" id="MobiDB-lite"/>
    </source>
</evidence>
<dbReference type="STRING" id="554065.E1Z6T4"/>
<keyword evidence="3" id="KW-0067">ATP-binding</keyword>
<dbReference type="GeneID" id="17358284"/>
<dbReference type="RefSeq" id="XP_005850507.1">
    <property type="nucleotide sequence ID" value="XM_005850445.1"/>
</dbReference>
<dbReference type="SMART" id="SM00382">
    <property type="entry name" value="AAA"/>
    <property type="match status" value="2"/>
</dbReference>
<protein>
    <recommendedName>
        <fullName evidence="5">AAA+ ATPase domain-containing protein</fullName>
    </recommendedName>
</protein>
<dbReference type="InterPro" id="IPR041569">
    <property type="entry name" value="AAA_lid_3"/>
</dbReference>
<dbReference type="PANTHER" id="PTHR23077:SF171">
    <property type="entry name" value="NUCLEAR VALOSIN-CONTAINING PROTEIN-LIKE"/>
    <property type="match status" value="1"/>
</dbReference>
<feature type="compositionally biased region" description="Basic and acidic residues" evidence="4">
    <location>
        <begin position="797"/>
        <end position="812"/>
    </location>
</feature>
<dbReference type="InterPro" id="IPR003593">
    <property type="entry name" value="AAA+_ATPase"/>
</dbReference>
<dbReference type="eggNOG" id="KOG0730">
    <property type="taxonomic scope" value="Eukaryota"/>
</dbReference>
<feature type="region of interest" description="Disordered" evidence="4">
    <location>
        <begin position="85"/>
        <end position="114"/>
    </location>
</feature>
<dbReference type="PANTHER" id="PTHR23077">
    <property type="entry name" value="AAA-FAMILY ATPASE"/>
    <property type="match status" value="1"/>
</dbReference>
<evidence type="ECO:0000313" key="7">
    <source>
        <dbReference type="Proteomes" id="UP000008141"/>
    </source>
</evidence>
<dbReference type="GO" id="GO:0016887">
    <property type="term" value="F:ATP hydrolysis activity"/>
    <property type="evidence" value="ECO:0007669"/>
    <property type="project" value="InterPro"/>
</dbReference>
<keyword evidence="2" id="KW-0547">Nucleotide-binding</keyword>
<accession>E1Z6T4</accession>
<evidence type="ECO:0000313" key="6">
    <source>
        <dbReference type="EMBL" id="EFN58405.1"/>
    </source>
</evidence>
<dbReference type="InterPro" id="IPR003960">
    <property type="entry name" value="ATPase_AAA_CS"/>
</dbReference>
<dbReference type="Pfam" id="PF00004">
    <property type="entry name" value="AAA"/>
    <property type="match status" value="2"/>
</dbReference>
<dbReference type="Gene3D" id="3.40.50.300">
    <property type="entry name" value="P-loop containing nucleotide triphosphate hydrolases"/>
    <property type="match status" value="2"/>
</dbReference>
<dbReference type="InterPro" id="IPR027417">
    <property type="entry name" value="P-loop_NTPase"/>
</dbReference>
<dbReference type="InterPro" id="IPR050168">
    <property type="entry name" value="AAA_ATPase_domain"/>
</dbReference>
<name>E1Z6T4_CHLVA</name>
<dbReference type="SUPFAM" id="SSF52540">
    <property type="entry name" value="P-loop containing nucleoside triphosphate hydrolases"/>
    <property type="match status" value="2"/>
</dbReference>
<feature type="domain" description="AAA+ ATPase" evidence="5">
    <location>
        <begin position="278"/>
        <end position="412"/>
    </location>
</feature>
<evidence type="ECO:0000256" key="3">
    <source>
        <dbReference type="ARBA" id="ARBA00022840"/>
    </source>
</evidence>
<dbReference type="Pfam" id="PF17862">
    <property type="entry name" value="AAA_lid_3"/>
    <property type="match status" value="1"/>
</dbReference>
<dbReference type="OrthoDB" id="513202at2759"/>
<dbReference type="FunFam" id="3.40.50.300:FF:000061">
    <property type="entry name" value="ATPase family, AAA domain-containing 2"/>
    <property type="match status" value="1"/>
</dbReference>
<dbReference type="AlphaFoldDB" id="E1Z6T4"/>